<organism evidence="9 10">
    <name type="scientific">Actinocorallia longicatena</name>
    <dbReference type="NCBI Taxonomy" id="111803"/>
    <lineage>
        <taxon>Bacteria</taxon>
        <taxon>Bacillati</taxon>
        <taxon>Actinomycetota</taxon>
        <taxon>Actinomycetes</taxon>
        <taxon>Streptosporangiales</taxon>
        <taxon>Thermomonosporaceae</taxon>
        <taxon>Actinocorallia</taxon>
    </lineage>
</organism>
<evidence type="ECO:0000313" key="10">
    <source>
        <dbReference type="Proteomes" id="UP001501237"/>
    </source>
</evidence>
<reference evidence="10" key="1">
    <citation type="journal article" date="2019" name="Int. J. Syst. Evol. Microbiol.">
        <title>The Global Catalogue of Microorganisms (GCM) 10K type strain sequencing project: providing services to taxonomists for standard genome sequencing and annotation.</title>
        <authorList>
            <consortium name="The Broad Institute Genomics Platform"/>
            <consortium name="The Broad Institute Genome Sequencing Center for Infectious Disease"/>
            <person name="Wu L."/>
            <person name="Ma J."/>
        </authorList>
    </citation>
    <scope>NUCLEOTIDE SEQUENCE [LARGE SCALE GENOMIC DNA]</scope>
    <source>
        <strain evidence="10">JCM 9377</strain>
    </source>
</reference>
<evidence type="ECO:0000256" key="6">
    <source>
        <dbReference type="ARBA" id="ARBA00023014"/>
    </source>
</evidence>
<dbReference type="InterPro" id="IPR051329">
    <property type="entry name" value="NIR_SIR_4Fe-4S"/>
</dbReference>
<dbReference type="EMBL" id="BAAAUV010000006">
    <property type="protein sequence ID" value="GAA3210920.1"/>
    <property type="molecule type" value="Genomic_DNA"/>
</dbReference>
<protein>
    <submittedName>
        <fullName evidence="9">Precorrin-3B synthase</fullName>
    </submittedName>
</protein>
<comment type="caution">
    <text evidence="9">The sequence shown here is derived from an EMBL/GenBank/DDBJ whole genome shotgun (WGS) entry which is preliminary data.</text>
</comment>
<keyword evidence="4" id="KW-0560">Oxidoreductase</keyword>
<dbReference type="InterPro" id="IPR036136">
    <property type="entry name" value="Nit/Sulf_reduc_fer-like_dom_sf"/>
</dbReference>
<feature type="region of interest" description="Disordered" evidence="7">
    <location>
        <begin position="231"/>
        <end position="256"/>
    </location>
</feature>
<dbReference type="InterPro" id="IPR045854">
    <property type="entry name" value="NO2/SO3_Rdtase_4Fe4S_sf"/>
</dbReference>
<dbReference type="Gene3D" id="3.90.480.10">
    <property type="entry name" value="Sulfite Reductase Hemoprotein,Domain 2"/>
    <property type="match status" value="1"/>
</dbReference>
<evidence type="ECO:0000256" key="5">
    <source>
        <dbReference type="ARBA" id="ARBA00023004"/>
    </source>
</evidence>
<sequence length="417" mass="41720">MPTDRSRPDACPGALQLHQAADGALARVRLPGGAIGGDQIAALAEAARDLGSGMIELTSRGNLQVRGLRDGCSDELAERLSAAGLLPSRTHERARNIMASPLSGLDGLGAADVRSLVPALDEGLCARPVLAGLSGRFLFALDDGRGDVVPRFRADLGARAVSGDRYEVLVAGRGRVTGVGGGEVVAALLAGAGAFLALRERGGSEAWRIAELDGAVPAVVAAVRGVLGGDEDRGRPDVAASPKSVEEGSGGVRAGVAGRRTSGGRELVAVAADASLGRMSAGQALVLARFARIVVTPWRGIVVPDVPGGEAAALLAELAAAGFAVDPESVLAGVTACTGRPGCAKALGDVQRDAPALVVTGGGAVHLSGCERRCGKPSGRFVDVVAAMGGGYRVGGGAVLSRREEIGAAVAAAREGL</sequence>
<dbReference type="Gene3D" id="3.30.413.10">
    <property type="entry name" value="Sulfite Reductase Hemoprotein, domain 1"/>
    <property type="match status" value="1"/>
</dbReference>
<dbReference type="PANTHER" id="PTHR32439:SF9">
    <property type="entry name" value="BLR3264 PROTEIN"/>
    <property type="match status" value="1"/>
</dbReference>
<name>A0ABP6QBP3_9ACTN</name>
<keyword evidence="2" id="KW-0349">Heme</keyword>
<evidence type="ECO:0000256" key="4">
    <source>
        <dbReference type="ARBA" id="ARBA00023002"/>
    </source>
</evidence>
<feature type="domain" description="Nitrite/Sulfite reductase ferredoxin-like" evidence="8">
    <location>
        <begin position="22"/>
        <end position="82"/>
    </location>
</feature>
<dbReference type="InterPro" id="IPR005117">
    <property type="entry name" value="NiRdtase/SiRdtase_haem-b_fer"/>
</dbReference>
<keyword evidence="1" id="KW-0004">4Fe-4S</keyword>
<keyword evidence="5" id="KW-0408">Iron</keyword>
<evidence type="ECO:0000259" key="8">
    <source>
        <dbReference type="Pfam" id="PF03460"/>
    </source>
</evidence>
<dbReference type="PANTHER" id="PTHR32439">
    <property type="entry name" value="FERREDOXIN--NITRITE REDUCTASE, CHLOROPLASTIC"/>
    <property type="match status" value="1"/>
</dbReference>
<evidence type="ECO:0000256" key="1">
    <source>
        <dbReference type="ARBA" id="ARBA00022485"/>
    </source>
</evidence>
<keyword evidence="6" id="KW-0411">Iron-sulfur</keyword>
<dbReference type="RefSeq" id="WP_344827911.1">
    <property type="nucleotide sequence ID" value="NZ_BAAAUV010000006.1"/>
</dbReference>
<evidence type="ECO:0000313" key="9">
    <source>
        <dbReference type="EMBL" id="GAA3210920.1"/>
    </source>
</evidence>
<proteinExistence type="predicted"/>
<dbReference type="Pfam" id="PF03460">
    <property type="entry name" value="NIR_SIR_ferr"/>
    <property type="match status" value="2"/>
</dbReference>
<gene>
    <name evidence="9" type="primary">cobG</name>
    <name evidence="9" type="ORF">GCM10010468_29180</name>
</gene>
<dbReference type="SUPFAM" id="SSF56014">
    <property type="entry name" value="Nitrite and sulphite reductase 4Fe-4S domain-like"/>
    <property type="match status" value="2"/>
</dbReference>
<evidence type="ECO:0000256" key="7">
    <source>
        <dbReference type="SAM" id="MobiDB-lite"/>
    </source>
</evidence>
<feature type="domain" description="Nitrite/Sulfite reductase ferredoxin-like" evidence="8">
    <location>
        <begin position="266"/>
        <end position="321"/>
    </location>
</feature>
<evidence type="ECO:0000256" key="3">
    <source>
        <dbReference type="ARBA" id="ARBA00022723"/>
    </source>
</evidence>
<evidence type="ECO:0000256" key="2">
    <source>
        <dbReference type="ARBA" id="ARBA00022617"/>
    </source>
</evidence>
<keyword evidence="10" id="KW-1185">Reference proteome</keyword>
<dbReference type="Proteomes" id="UP001501237">
    <property type="component" value="Unassembled WGS sequence"/>
</dbReference>
<accession>A0ABP6QBP3</accession>
<dbReference type="SUPFAM" id="SSF55124">
    <property type="entry name" value="Nitrite/Sulfite reductase N-terminal domain-like"/>
    <property type="match status" value="2"/>
</dbReference>
<keyword evidence="3" id="KW-0479">Metal-binding</keyword>